<dbReference type="Proteomes" id="UP001243364">
    <property type="component" value="Unassembled WGS sequence"/>
</dbReference>
<name>A0ABU0QD90_STRAH</name>
<accession>A0ABU0QD90</accession>
<feature type="region of interest" description="Disordered" evidence="1">
    <location>
        <begin position="1"/>
        <end position="28"/>
    </location>
</feature>
<protein>
    <submittedName>
        <fullName evidence="2">Uncharacterized protein</fullName>
    </submittedName>
</protein>
<reference evidence="2 3" key="1">
    <citation type="submission" date="2023-07" db="EMBL/GenBank/DDBJ databases">
        <title>Comparative genomics of wheat-associated soil bacteria to identify genetic determinants of phenazine resistance.</title>
        <authorList>
            <person name="Mouncey N."/>
        </authorList>
    </citation>
    <scope>NUCLEOTIDE SEQUENCE [LARGE SCALE GENOMIC DNA]</scope>
    <source>
        <strain evidence="2 3">W4I19-2</strain>
    </source>
</reference>
<feature type="compositionally biased region" description="Basic and acidic residues" evidence="1">
    <location>
        <begin position="10"/>
        <end position="25"/>
    </location>
</feature>
<evidence type="ECO:0000313" key="3">
    <source>
        <dbReference type="Proteomes" id="UP001243364"/>
    </source>
</evidence>
<dbReference type="EMBL" id="JAUSYA010000001">
    <property type="protein sequence ID" value="MDQ0688623.1"/>
    <property type="molecule type" value="Genomic_DNA"/>
</dbReference>
<organism evidence="2 3">
    <name type="scientific">Streptomyces achromogenes</name>
    <dbReference type="NCBI Taxonomy" id="67255"/>
    <lineage>
        <taxon>Bacteria</taxon>
        <taxon>Bacillati</taxon>
        <taxon>Actinomycetota</taxon>
        <taxon>Actinomycetes</taxon>
        <taxon>Kitasatosporales</taxon>
        <taxon>Streptomycetaceae</taxon>
        <taxon>Streptomyces</taxon>
    </lineage>
</organism>
<dbReference type="RefSeq" id="WP_307049307.1">
    <property type="nucleotide sequence ID" value="NZ_JAUSYA010000001.1"/>
</dbReference>
<gene>
    <name evidence="2" type="ORF">QFZ56_007586</name>
</gene>
<evidence type="ECO:0000313" key="2">
    <source>
        <dbReference type="EMBL" id="MDQ0688623.1"/>
    </source>
</evidence>
<comment type="caution">
    <text evidence="2">The sequence shown here is derived from an EMBL/GenBank/DDBJ whole genome shotgun (WGS) entry which is preliminary data.</text>
</comment>
<proteinExistence type="predicted"/>
<evidence type="ECO:0000256" key="1">
    <source>
        <dbReference type="SAM" id="MobiDB-lite"/>
    </source>
</evidence>
<sequence>MTPQGPGGSDARDPEETERALRQAEARGVGGAGLADLLDRSAAAHRRRFWNSGDTRDLHRAVDRYRRAVRADPARRAVWSNELAVSLTDLYDVTGTLTGLNTAIDLGDRASAALPRTDRAWARVRSNVGMLRMDR</sequence>
<keyword evidence="3" id="KW-1185">Reference proteome</keyword>